<keyword evidence="1" id="KW-0812">Transmembrane</keyword>
<reference evidence="2" key="1">
    <citation type="journal article" date="2021" name="PeerJ">
        <title>Extensive microbial diversity within the chicken gut microbiome revealed by metagenomics and culture.</title>
        <authorList>
            <person name="Gilroy R."/>
            <person name="Ravi A."/>
            <person name="Getino M."/>
            <person name="Pursley I."/>
            <person name="Horton D.L."/>
            <person name="Alikhan N.F."/>
            <person name="Baker D."/>
            <person name="Gharbi K."/>
            <person name="Hall N."/>
            <person name="Watson M."/>
            <person name="Adriaenssens E.M."/>
            <person name="Foster-Nyarko E."/>
            <person name="Jarju S."/>
            <person name="Secka A."/>
            <person name="Antonio M."/>
            <person name="Oren A."/>
            <person name="Chaudhuri R.R."/>
            <person name="La Ragione R."/>
            <person name="Hildebrand F."/>
            <person name="Pallen M.J."/>
        </authorList>
    </citation>
    <scope>NUCLEOTIDE SEQUENCE</scope>
    <source>
        <strain evidence="2">ChiHjej12B11-16260</strain>
    </source>
</reference>
<keyword evidence="1" id="KW-0472">Membrane</keyword>
<keyword evidence="1" id="KW-1133">Transmembrane helix</keyword>
<organism evidence="2 3">
    <name type="scientific">Candidatus Barnesiella excrementipullorum</name>
    <dbReference type="NCBI Taxonomy" id="2838479"/>
    <lineage>
        <taxon>Bacteria</taxon>
        <taxon>Pseudomonadati</taxon>
        <taxon>Bacteroidota</taxon>
        <taxon>Bacteroidia</taxon>
        <taxon>Bacteroidales</taxon>
        <taxon>Barnesiellaceae</taxon>
        <taxon>Barnesiella</taxon>
    </lineage>
</organism>
<evidence type="ECO:0000313" key="3">
    <source>
        <dbReference type="Proteomes" id="UP000824246"/>
    </source>
</evidence>
<feature type="transmembrane region" description="Helical" evidence="1">
    <location>
        <begin position="6"/>
        <end position="22"/>
    </location>
</feature>
<evidence type="ECO:0000313" key="2">
    <source>
        <dbReference type="EMBL" id="HIX45914.1"/>
    </source>
</evidence>
<dbReference type="EMBL" id="DXFB01000174">
    <property type="protein sequence ID" value="HIX45914.1"/>
    <property type="molecule type" value="Genomic_DNA"/>
</dbReference>
<comment type="caution">
    <text evidence="2">The sequence shown here is derived from an EMBL/GenBank/DDBJ whole genome shotgun (WGS) entry which is preliminary data.</text>
</comment>
<gene>
    <name evidence="2" type="ORF">H9982_06800</name>
</gene>
<reference evidence="2" key="2">
    <citation type="submission" date="2021-04" db="EMBL/GenBank/DDBJ databases">
        <authorList>
            <person name="Gilroy R."/>
        </authorList>
    </citation>
    <scope>NUCLEOTIDE SEQUENCE</scope>
    <source>
        <strain evidence="2">ChiHjej12B11-16260</strain>
    </source>
</reference>
<protein>
    <submittedName>
        <fullName evidence="2">Uncharacterized protein</fullName>
    </submittedName>
</protein>
<feature type="transmembrane region" description="Helical" evidence="1">
    <location>
        <begin position="29"/>
        <end position="50"/>
    </location>
</feature>
<accession>A0A9D1VRZ1</accession>
<proteinExistence type="predicted"/>
<dbReference type="Proteomes" id="UP000824246">
    <property type="component" value="Unassembled WGS sequence"/>
</dbReference>
<evidence type="ECO:0000256" key="1">
    <source>
        <dbReference type="SAM" id="Phobius"/>
    </source>
</evidence>
<dbReference type="AlphaFoldDB" id="A0A9D1VRZ1"/>
<sequence length="192" mass="21464">MVADSVFYFIFVVWLVTSNYKLISMRKRLLYATGVAILSLCAGMSGASGADRRVVAPDKSSSGTVAETPPPLVLDSALTPAVPFTPLAVTMYGYAKRVSDARETFVLRNETRCYHISRVMVKIVYSTQDGKPFHTREELVECDLMPGSSRVVTLKSFDTAKTYYYYLNPPVRAAGIPYMVRYDILRYDVVVE</sequence>
<name>A0A9D1VRZ1_9BACT</name>